<dbReference type="OrthoDB" id="1057371at2759"/>
<dbReference type="EMBL" id="KL973762">
    <property type="protein sequence ID" value="KFK23927.1"/>
    <property type="molecule type" value="Genomic_DNA"/>
</dbReference>
<protein>
    <submittedName>
        <fullName evidence="1">Uncharacterized protein</fullName>
    </submittedName>
</protein>
<sequence length="155" mass="17242">ASNFKIRIQAAAALAVPTTPLAYGRSFPDVVKGVEHTLQSLNSERETTPANFKYKRSLENQLTSTMLHLLSLVSSCHCEPLTDFLLRKAFFLEEWLRRLCVTLKEEDNASGPSTTGEKHKKELISRAIRSLATSLGDGHSPELAVKLQELYSNVN</sequence>
<dbReference type="eggNOG" id="KOG4535">
    <property type="taxonomic scope" value="Eukaryota"/>
</dbReference>
<dbReference type="Proteomes" id="UP000029120">
    <property type="component" value="Unassembled WGS sequence"/>
</dbReference>
<reference evidence="2" key="1">
    <citation type="journal article" date="2015" name="Nat. Plants">
        <title>Genome expansion of Arabis alpina linked with retrotransposition and reduced symmetric DNA methylation.</title>
        <authorList>
            <person name="Willing E.M."/>
            <person name="Rawat V."/>
            <person name="Mandakova T."/>
            <person name="Maumus F."/>
            <person name="James G.V."/>
            <person name="Nordstroem K.J."/>
            <person name="Becker C."/>
            <person name="Warthmann N."/>
            <person name="Chica C."/>
            <person name="Szarzynska B."/>
            <person name="Zytnicki M."/>
            <person name="Albani M.C."/>
            <person name="Kiefer C."/>
            <person name="Bergonzi S."/>
            <person name="Castaings L."/>
            <person name="Mateos J.L."/>
            <person name="Berns M.C."/>
            <person name="Bujdoso N."/>
            <person name="Piofczyk T."/>
            <person name="de Lorenzo L."/>
            <person name="Barrero-Sicilia C."/>
            <person name="Mateos I."/>
            <person name="Piednoel M."/>
            <person name="Hagmann J."/>
            <person name="Chen-Min-Tao R."/>
            <person name="Iglesias-Fernandez R."/>
            <person name="Schuster S.C."/>
            <person name="Alonso-Blanco C."/>
            <person name="Roudier F."/>
            <person name="Carbonero P."/>
            <person name="Paz-Ares J."/>
            <person name="Davis S.J."/>
            <person name="Pecinka A."/>
            <person name="Quesneville H."/>
            <person name="Colot V."/>
            <person name="Lysak M.A."/>
            <person name="Weigel D."/>
            <person name="Coupland G."/>
            <person name="Schneeberger K."/>
        </authorList>
    </citation>
    <scope>NUCLEOTIDE SEQUENCE [LARGE SCALE GENOMIC DNA]</scope>
    <source>
        <strain evidence="2">cv. Pajares</strain>
    </source>
</reference>
<keyword evidence="2" id="KW-1185">Reference proteome</keyword>
<gene>
    <name evidence="1" type="ORF">AALP_AAs44897U000100</name>
</gene>
<name>A0A087G225_ARAAL</name>
<organism evidence="1 2">
    <name type="scientific">Arabis alpina</name>
    <name type="common">Alpine rock-cress</name>
    <dbReference type="NCBI Taxonomy" id="50452"/>
    <lineage>
        <taxon>Eukaryota</taxon>
        <taxon>Viridiplantae</taxon>
        <taxon>Streptophyta</taxon>
        <taxon>Embryophyta</taxon>
        <taxon>Tracheophyta</taxon>
        <taxon>Spermatophyta</taxon>
        <taxon>Magnoliopsida</taxon>
        <taxon>eudicotyledons</taxon>
        <taxon>Gunneridae</taxon>
        <taxon>Pentapetalae</taxon>
        <taxon>rosids</taxon>
        <taxon>malvids</taxon>
        <taxon>Brassicales</taxon>
        <taxon>Brassicaceae</taxon>
        <taxon>Arabideae</taxon>
        <taxon>Arabis</taxon>
    </lineage>
</organism>
<feature type="non-terminal residue" evidence="1">
    <location>
        <position position="1"/>
    </location>
</feature>
<proteinExistence type="predicted"/>
<evidence type="ECO:0000313" key="1">
    <source>
        <dbReference type="EMBL" id="KFK23927.1"/>
    </source>
</evidence>
<dbReference type="InterPro" id="IPR052107">
    <property type="entry name" value="HEAT6"/>
</dbReference>
<dbReference type="AlphaFoldDB" id="A0A087G225"/>
<evidence type="ECO:0000313" key="2">
    <source>
        <dbReference type="Proteomes" id="UP000029120"/>
    </source>
</evidence>
<dbReference type="Gramene" id="KFK23927">
    <property type="protein sequence ID" value="KFK23927"/>
    <property type="gene ID" value="AALP_AAs44897U000100"/>
</dbReference>
<accession>A0A087G225</accession>
<dbReference type="PANTHER" id="PTHR13366:SF0">
    <property type="entry name" value="HEAT REPEAT-CONTAINING PROTEIN 6"/>
    <property type="match status" value="1"/>
</dbReference>
<dbReference type="PANTHER" id="PTHR13366">
    <property type="entry name" value="MALARIA ANTIGEN-RELATED"/>
    <property type="match status" value="1"/>
</dbReference>